<accession>W6USX7</accession>
<name>W6USX7_ECHGR</name>
<evidence type="ECO:0000313" key="1">
    <source>
        <dbReference type="EMBL" id="EUB56489.1"/>
    </source>
</evidence>
<proteinExistence type="predicted"/>
<organism evidence="1 2">
    <name type="scientific">Echinococcus granulosus</name>
    <name type="common">Hydatid tapeworm</name>
    <dbReference type="NCBI Taxonomy" id="6210"/>
    <lineage>
        <taxon>Eukaryota</taxon>
        <taxon>Metazoa</taxon>
        <taxon>Spiralia</taxon>
        <taxon>Lophotrochozoa</taxon>
        <taxon>Platyhelminthes</taxon>
        <taxon>Cestoda</taxon>
        <taxon>Eucestoda</taxon>
        <taxon>Cyclophyllidea</taxon>
        <taxon>Taeniidae</taxon>
        <taxon>Echinococcus</taxon>
        <taxon>Echinococcus granulosus group</taxon>
    </lineage>
</organism>
<keyword evidence="2" id="KW-1185">Reference proteome</keyword>
<dbReference type="Proteomes" id="UP000019149">
    <property type="component" value="Unassembled WGS sequence"/>
</dbReference>
<sequence>MMQKNFSACKNTHTSIAKQYTKSHLFHLICDCKTGDNNDQMDDLKKPGNPRANTDYGHNFRFNYYLLVVVFKPVVQQRLQIISSFITKARQLSVFSGLMHFCGNNNFPKVSLTLEMALSSSVRLNEIVERPKVMSFTSTESVKSGRKFLLPHNLFKMKWLTIDKLQKSISLTVGPPDINISKKPSTCINDHIEKLSFKELIQVMLNDEVEISQKNWRKRILFQNKKHPPQFLAVCLADSKDPP</sequence>
<evidence type="ECO:0000313" key="2">
    <source>
        <dbReference type="Proteomes" id="UP000019149"/>
    </source>
</evidence>
<comment type="caution">
    <text evidence="1">The sequence shown here is derived from an EMBL/GenBank/DDBJ whole genome shotgun (WGS) entry which is preliminary data.</text>
</comment>
<dbReference type="GeneID" id="36344381"/>
<dbReference type="KEGG" id="egl:EGR_08666"/>
<protein>
    <submittedName>
        <fullName evidence="1">Uncharacterized protein</fullName>
    </submittedName>
</protein>
<dbReference type="RefSeq" id="XP_024347685.1">
    <property type="nucleotide sequence ID" value="XM_024497915.1"/>
</dbReference>
<reference evidence="1 2" key="1">
    <citation type="journal article" date="2013" name="Nat. Genet.">
        <title>The genome of the hydatid tapeworm Echinococcus granulosus.</title>
        <authorList>
            <person name="Zheng H."/>
            <person name="Zhang W."/>
            <person name="Zhang L."/>
            <person name="Zhang Z."/>
            <person name="Li J."/>
            <person name="Lu G."/>
            <person name="Zhu Y."/>
            <person name="Wang Y."/>
            <person name="Huang Y."/>
            <person name="Liu J."/>
            <person name="Kang H."/>
            <person name="Chen J."/>
            <person name="Wang L."/>
            <person name="Chen A."/>
            <person name="Yu S."/>
            <person name="Gao Z."/>
            <person name="Jin L."/>
            <person name="Gu W."/>
            <person name="Wang Z."/>
            <person name="Zhao L."/>
            <person name="Shi B."/>
            <person name="Wen H."/>
            <person name="Lin R."/>
            <person name="Jones M.K."/>
            <person name="Brejova B."/>
            <person name="Vinar T."/>
            <person name="Zhao G."/>
            <person name="McManus D.P."/>
            <person name="Chen Z."/>
            <person name="Zhou Y."/>
            <person name="Wang S."/>
        </authorList>
    </citation>
    <scope>NUCLEOTIDE SEQUENCE [LARGE SCALE GENOMIC DNA]</scope>
</reference>
<dbReference type="AlphaFoldDB" id="W6USX7"/>
<dbReference type="EMBL" id="APAU02000114">
    <property type="protein sequence ID" value="EUB56489.1"/>
    <property type="molecule type" value="Genomic_DNA"/>
</dbReference>
<dbReference type="CTD" id="36344381"/>
<gene>
    <name evidence="1" type="ORF">EGR_08666</name>
</gene>